<evidence type="ECO:0000313" key="13">
    <source>
        <dbReference type="Proteomes" id="UP001412239"/>
    </source>
</evidence>
<dbReference type="AlphaFoldDB" id="A0A292PLV2"/>
<keyword evidence="5" id="KW-0119">Carbohydrate metabolism</keyword>
<dbReference type="PANTHER" id="PTHR45708">
    <property type="entry name" value="ENDOCHITINASE"/>
    <property type="match status" value="1"/>
</dbReference>
<evidence type="ECO:0000256" key="3">
    <source>
        <dbReference type="ARBA" id="ARBA00022801"/>
    </source>
</evidence>
<dbReference type="Pfam" id="PF00704">
    <property type="entry name" value="Glyco_hydro_18"/>
    <property type="match status" value="1"/>
</dbReference>
<comment type="catalytic activity">
    <reaction evidence="1">
        <text>Random endo-hydrolysis of N-acetyl-beta-D-glucosaminide (1-&gt;4)-beta-linkages in chitin and chitodextrins.</text>
        <dbReference type="EC" id="3.2.1.14"/>
    </reaction>
</comment>
<dbReference type="InterPro" id="IPR001579">
    <property type="entry name" value="Glyco_hydro_18_chit_AS"/>
</dbReference>
<dbReference type="PROSITE" id="PS51910">
    <property type="entry name" value="GH18_2"/>
    <property type="match status" value="1"/>
</dbReference>
<dbReference type="EC" id="3.2.1.14" evidence="2"/>
<dbReference type="InterPro" id="IPR050542">
    <property type="entry name" value="Glycosyl_Hydrlase18_Chitinase"/>
</dbReference>
<evidence type="ECO:0000256" key="2">
    <source>
        <dbReference type="ARBA" id="ARBA00012729"/>
    </source>
</evidence>
<evidence type="ECO:0000256" key="7">
    <source>
        <dbReference type="ARBA" id="ARBA00023326"/>
    </source>
</evidence>
<feature type="chain" id="PRO_5012425986" description="chitinase" evidence="10">
    <location>
        <begin position="23"/>
        <end position="325"/>
    </location>
</feature>
<accession>A0A292PLV2</accession>
<evidence type="ECO:0000256" key="10">
    <source>
        <dbReference type="SAM" id="SignalP"/>
    </source>
</evidence>
<feature type="domain" description="GH18" evidence="11">
    <location>
        <begin position="40"/>
        <end position="325"/>
    </location>
</feature>
<dbReference type="GO" id="GO:0008843">
    <property type="term" value="F:endochitinase activity"/>
    <property type="evidence" value="ECO:0007669"/>
    <property type="project" value="UniProtKB-EC"/>
</dbReference>
<organism evidence="12 13">
    <name type="scientific">Tuber aestivum</name>
    <name type="common">summer truffle</name>
    <dbReference type="NCBI Taxonomy" id="59557"/>
    <lineage>
        <taxon>Eukaryota</taxon>
        <taxon>Fungi</taxon>
        <taxon>Dikarya</taxon>
        <taxon>Ascomycota</taxon>
        <taxon>Pezizomycotina</taxon>
        <taxon>Pezizomycetes</taxon>
        <taxon>Pezizales</taxon>
        <taxon>Tuberaceae</taxon>
        <taxon>Tuber</taxon>
    </lineage>
</organism>
<dbReference type="EMBL" id="LN891196">
    <property type="protein sequence ID" value="CUS07568.1"/>
    <property type="molecule type" value="Genomic_DNA"/>
</dbReference>
<dbReference type="Gene3D" id="3.20.20.80">
    <property type="entry name" value="Glycosidases"/>
    <property type="match status" value="1"/>
</dbReference>
<gene>
    <name evidence="12" type="ORF">GSTUAT00008326001</name>
</gene>
<evidence type="ECO:0000259" key="11">
    <source>
        <dbReference type="PROSITE" id="PS51910"/>
    </source>
</evidence>
<reference evidence="12" key="1">
    <citation type="submission" date="2015-10" db="EMBL/GenBank/DDBJ databases">
        <authorList>
            <person name="Regsiter A."/>
            <person name="william w."/>
        </authorList>
    </citation>
    <scope>NUCLEOTIDE SEQUENCE</scope>
    <source>
        <strain evidence="12">Montdore</strain>
    </source>
</reference>
<dbReference type="GO" id="GO:0000272">
    <property type="term" value="P:polysaccharide catabolic process"/>
    <property type="evidence" value="ECO:0007669"/>
    <property type="project" value="UniProtKB-KW"/>
</dbReference>
<keyword evidence="6 8" id="KW-0326">Glycosidase</keyword>
<evidence type="ECO:0000256" key="8">
    <source>
        <dbReference type="RuleBase" id="RU000489"/>
    </source>
</evidence>
<evidence type="ECO:0000256" key="5">
    <source>
        <dbReference type="ARBA" id="ARBA00023277"/>
    </source>
</evidence>
<name>A0A292PLV2_9PEZI</name>
<evidence type="ECO:0000256" key="9">
    <source>
        <dbReference type="RuleBase" id="RU004453"/>
    </source>
</evidence>
<evidence type="ECO:0000256" key="6">
    <source>
        <dbReference type="ARBA" id="ARBA00023295"/>
    </source>
</evidence>
<dbReference type="PANTHER" id="PTHR45708:SF49">
    <property type="entry name" value="ENDOCHITINASE"/>
    <property type="match status" value="1"/>
</dbReference>
<protein>
    <recommendedName>
        <fullName evidence="2">chitinase</fullName>
        <ecNumber evidence="2">3.2.1.14</ecNumber>
    </recommendedName>
</protein>
<sequence>MFPSVLTSILYLFSAFLSGVHAAALPVCGAPQKPVVSTRGKTVAYFGQVRDQPTDSLSKFCADSSVDIVVLAFSHIIKGKKGLPGLNLAGYCGDPIEGTDLINCPEFGTDIKECQAQGKLVLLSLQGSMGTQTLSDDSAACEYADNLWKLFGEGTGLDSMRPFGNATVDGFDIDNENGNPQGWPTLISELRKKFTSASKRYYISAAPQCPRPDRSIGRAVYLVDFLFIQFYNNYCQTTGLVSSFNQWSEDIAANGTVGTKLFAGFLAASGKGTGYASHSEMIGYISQIKDKPNFGGVSTWDASCANNNMDSNGRTFLKAMRDSLL</sequence>
<evidence type="ECO:0000256" key="1">
    <source>
        <dbReference type="ARBA" id="ARBA00000822"/>
    </source>
</evidence>
<keyword evidence="10" id="KW-0732">Signal</keyword>
<dbReference type="InterPro" id="IPR001223">
    <property type="entry name" value="Glyco_hydro18_cat"/>
</dbReference>
<proteinExistence type="inferred from homology"/>
<comment type="similarity">
    <text evidence="9">Belongs to the glycosyl hydrolase 18 family.</text>
</comment>
<keyword evidence="4" id="KW-0146">Chitin degradation</keyword>
<dbReference type="SUPFAM" id="SSF51445">
    <property type="entry name" value="(Trans)glycosidases"/>
    <property type="match status" value="1"/>
</dbReference>
<evidence type="ECO:0000256" key="4">
    <source>
        <dbReference type="ARBA" id="ARBA00023024"/>
    </source>
</evidence>
<feature type="signal peptide" evidence="10">
    <location>
        <begin position="1"/>
        <end position="22"/>
    </location>
</feature>
<dbReference type="GO" id="GO:0005576">
    <property type="term" value="C:extracellular region"/>
    <property type="evidence" value="ECO:0007669"/>
    <property type="project" value="TreeGrafter"/>
</dbReference>
<keyword evidence="7" id="KW-0624">Polysaccharide degradation</keyword>
<keyword evidence="3 8" id="KW-0378">Hydrolase</keyword>
<dbReference type="InterPro" id="IPR017853">
    <property type="entry name" value="GH"/>
</dbReference>
<dbReference type="Proteomes" id="UP001412239">
    <property type="component" value="Unassembled WGS sequence"/>
</dbReference>
<keyword evidence="13" id="KW-1185">Reference proteome</keyword>
<dbReference type="PROSITE" id="PS01095">
    <property type="entry name" value="GH18_1"/>
    <property type="match status" value="1"/>
</dbReference>
<dbReference type="GO" id="GO:0006032">
    <property type="term" value="P:chitin catabolic process"/>
    <property type="evidence" value="ECO:0007669"/>
    <property type="project" value="UniProtKB-KW"/>
</dbReference>
<evidence type="ECO:0000313" key="12">
    <source>
        <dbReference type="EMBL" id="CUS07568.1"/>
    </source>
</evidence>